<comment type="caution">
    <text evidence="2">The sequence shown here is derived from an EMBL/GenBank/DDBJ whole genome shotgun (WGS) entry which is preliminary data.</text>
</comment>
<gene>
    <name evidence="2" type="ORF">BCY89_18335</name>
</gene>
<name>A0A420FD67_9SPHI</name>
<feature type="chain" id="PRO_5019077326" evidence="1">
    <location>
        <begin position="20"/>
        <end position="255"/>
    </location>
</feature>
<proteinExistence type="predicted"/>
<dbReference type="Proteomes" id="UP000286402">
    <property type="component" value="Unassembled WGS sequence"/>
</dbReference>
<organism evidence="2 3">
    <name type="scientific">Sphingobacterium siyangense</name>
    <dbReference type="NCBI Taxonomy" id="459529"/>
    <lineage>
        <taxon>Bacteria</taxon>
        <taxon>Pseudomonadati</taxon>
        <taxon>Bacteroidota</taxon>
        <taxon>Sphingobacteriia</taxon>
        <taxon>Sphingobacteriales</taxon>
        <taxon>Sphingobacteriaceae</taxon>
        <taxon>Sphingobacterium</taxon>
    </lineage>
</organism>
<keyword evidence="3" id="KW-1185">Reference proteome</keyword>
<protein>
    <submittedName>
        <fullName evidence="2">Uncharacterized protein</fullName>
    </submittedName>
</protein>
<reference evidence="2 3" key="1">
    <citation type="submission" date="2016-07" db="EMBL/GenBank/DDBJ databases">
        <title>Genome analysis of Sphingobacterium siyangense T12B17.</title>
        <authorList>
            <person name="Xu D."/>
            <person name="Su Y."/>
            <person name="Zheng S."/>
        </authorList>
    </citation>
    <scope>NUCLEOTIDE SEQUENCE [LARGE SCALE GENOMIC DNA]</scope>
    <source>
        <strain evidence="2 3">T12B17</strain>
    </source>
</reference>
<dbReference type="EMBL" id="MCAQ01000029">
    <property type="protein sequence ID" value="RKF30892.1"/>
    <property type="molecule type" value="Genomic_DNA"/>
</dbReference>
<sequence>MTRFTQTVLLILLIFTSQLVVNCSSDKDPIDEIENSTSWMDDLEKSLGTGTKAKLNNWIAKGLDQTKLKEAFSKSKDKAALLNNLETAQSIYHQRVYIEDWNNIPGIEKSDYVPNGLANGKTSPWNNPDLDLPAVEAANFVDATATELPAGTKIYRVTGGNPAGGYWTKEIPKSVGDVIGGTAVQPAWNNFSKFYRYEVPQAKTLKVWQGTTARQPIATGIINPHLPGKAIQLFIPAAVRDDAFKNSVQEIQLPW</sequence>
<evidence type="ECO:0000313" key="3">
    <source>
        <dbReference type="Proteomes" id="UP000286402"/>
    </source>
</evidence>
<evidence type="ECO:0000256" key="1">
    <source>
        <dbReference type="SAM" id="SignalP"/>
    </source>
</evidence>
<keyword evidence="1" id="KW-0732">Signal</keyword>
<dbReference type="AlphaFoldDB" id="A0A420FD67"/>
<feature type="signal peptide" evidence="1">
    <location>
        <begin position="1"/>
        <end position="19"/>
    </location>
</feature>
<accession>A0A420FD67</accession>
<dbReference type="RefSeq" id="WP_120336321.1">
    <property type="nucleotide sequence ID" value="NZ_MCAQ01000029.1"/>
</dbReference>
<evidence type="ECO:0000313" key="2">
    <source>
        <dbReference type="EMBL" id="RKF30892.1"/>
    </source>
</evidence>